<comment type="subcellular location">
    <subcellularLocation>
        <location evidence="6">Nucleus</location>
    </subcellularLocation>
</comment>
<accession>A0A1Z5RDH0</accession>
<sequence length="457" mass="49961">MSEGARPAAAARQIVKSLQRCGRLSLERPPFGAALGDYHQFPRPSPSPAAAAAAAATPGGREEFDEGIVIRTPIKRKAPYGECDTAESTGLSMASSGFIQGVGSPRMTPISGNTARKYKSSKSEYTKAGPQTPTLNAAGSPGNPPTPAGTCRYDSSLALLTKKFINLLKEAEDGILDLNSTAKTLGVKKRRIYDITNVLEGSGLIEKKLKNRICWKGLDKLGPNLDDDLSVLKTDFGNLNLQEQALDEHISKIQEKLKDLTEDESNKGWLFHTEDDIMGVRCFQNQTLIAIKAPQGSSLEVPNPDVMIGDSLQRRYRLVIRSTMGPIDLYLVSKTEEKMEGKLGDAAEPAGHTDVAKHGSIERPSAKRAWERSRKEEVALKAQKTQKTPDLNPPCHSEGVLRRINPSDVDSGADYLLLTDYDVSITDMWRTEEMQLDEIDPNDFLAEVVSSPETLEQ</sequence>
<dbReference type="FunFam" id="1.10.10.10:FF:000008">
    <property type="entry name" value="E2F transcription factor 1"/>
    <property type="match status" value="1"/>
</dbReference>
<dbReference type="InterPro" id="IPR032198">
    <property type="entry name" value="E2F_CC-MB"/>
</dbReference>
<name>A0A1Z5RDH0_SORBI</name>
<feature type="region of interest" description="Disordered" evidence="7">
    <location>
        <begin position="345"/>
        <end position="404"/>
    </location>
</feature>
<dbReference type="Pfam" id="PF16421">
    <property type="entry name" value="E2F_CC-MB"/>
    <property type="match status" value="1"/>
</dbReference>
<reference evidence="9 10" key="1">
    <citation type="journal article" date="2009" name="Nature">
        <title>The Sorghum bicolor genome and the diversification of grasses.</title>
        <authorList>
            <person name="Paterson A.H."/>
            <person name="Bowers J.E."/>
            <person name="Bruggmann R."/>
            <person name="Dubchak I."/>
            <person name="Grimwood J."/>
            <person name="Gundlach H."/>
            <person name="Haberer G."/>
            <person name="Hellsten U."/>
            <person name="Mitros T."/>
            <person name="Poliakov A."/>
            <person name="Schmutz J."/>
            <person name="Spannagl M."/>
            <person name="Tang H."/>
            <person name="Wang X."/>
            <person name="Wicker T."/>
            <person name="Bharti A.K."/>
            <person name="Chapman J."/>
            <person name="Feltus F.A."/>
            <person name="Gowik U."/>
            <person name="Grigoriev I.V."/>
            <person name="Lyons E."/>
            <person name="Maher C.A."/>
            <person name="Martis M."/>
            <person name="Narechania A."/>
            <person name="Otillar R.P."/>
            <person name="Penning B.W."/>
            <person name="Salamov A.A."/>
            <person name="Wang Y."/>
            <person name="Zhang L."/>
            <person name="Carpita N.C."/>
            <person name="Freeling M."/>
            <person name="Gingle A.R."/>
            <person name="Hash C.T."/>
            <person name="Keller B."/>
            <person name="Klein P."/>
            <person name="Kresovich S."/>
            <person name="McCann M.C."/>
            <person name="Ming R."/>
            <person name="Peterson D.G."/>
            <person name="Mehboob-ur-Rahman"/>
            <person name="Ware D."/>
            <person name="Westhoff P."/>
            <person name="Mayer K.F."/>
            <person name="Messing J."/>
            <person name="Rokhsar D.S."/>
        </authorList>
    </citation>
    <scope>NUCLEOTIDE SEQUENCE [LARGE SCALE GENOMIC DNA]</scope>
    <source>
        <strain evidence="10">cv. BTx623</strain>
    </source>
</reference>
<dbReference type="GO" id="GO:0006357">
    <property type="term" value="P:regulation of transcription by RNA polymerase II"/>
    <property type="evidence" value="ECO:0000318"/>
    <property type="project" value="GO_Central"/>
</dbReference>
<dbReference type="InterPro" id="IPR036390">
    <property type="entry name" value="WH_DNA-bd_sf"/>
</dbReference>
<evidence type="ECO:0000313" key="9">
    <source>
        <dbReference type="EMBL" id="OQU81541.1"/>
    </source>
</evidence>
<dbReference type="Gene3D" id="6.10.250.540">
    <property type="match status" value="1"/>
</dbReference>
<dbReference type="InterPro" id="IPR003316">
    <property type="entry name" value="E2F_WHTH_DNA-bd_dom"/>
</dbReference>
<proteinExistence type="inferred from homology"/>
<dbReference type="Gramene" id="OQU81541">
    <property type="protein sequence ID" value="OQU81541"/>
    <property type="gene ID" value="SORBI_3006G074600"/>
</dbReference>
<evidence type="ECO:0000256" key="7">
    <source>
        <dbReference type="SAM" id="MobiDB-lite"/>
    </source>
</evidence>
<dbReference type="GO" id="GO:0046983">
    <property type="term" value="F:protein dimerization activity"/>
    <property type="evidence" value="ECO:0007669"/>
    <property type="project" value="InterPro"/>
</dbReference>
<dbReference type="STRING" id="4558.A0A1Z5RDH0"/>
<dbReference type="CDD" id="cd14660">
    <property type="entry name" value="E2F_DD"/>
    <property type="match status" value="1"/>
</dbReference>
<evidence type="ECO:0000256" key="5">
    <source>
        <dbReference type="ARBA" id="ARBA00023306"/>
    </source>
</evidence>
<dbReference type="GO" id="GO:0090575">
    <property type="term" value="C:RNA polymerase II transcription regulator complex"/>
    <property type="evidence" value="ECO:0000318"/>
    <property type="project" value="GO_Central"/>
</dbReference>
<dbReference type="Pfam" id="PF02319">
    <property type="entry name" value="WHD_E2F_TDP"/>
    <property type="match status" value="1"/>
</dbReference>
<gene>
    <name evidence="9" type="ORF">SORBI_3006G074600</name>
</gene>
<keyword evidence="10" id="KW-1185">Reference proteome</keyword>
<feature type="domain" description="E2F/DP family winged-helix DNA-binding" evidence="8">
    <location>
        <begin position="152"/>
        <end position="217"/>
    </location>
</feature>
<dbReference type="InParanoid" id="A0A1Z5RDH0"/>
<dbReference type="OrthoDB" id="1743261at2759"/>
<dbReference type="SMART" id="SM01372">
    <property type="entry name" value="E2F_TDP"/>
    <property type="match status" value="1"/>
</dbReference>
<evidence type="ECO:0000256" key="3">
    <source>
        <dbReference type="ARBA" id="ARBA00023125"/>
    </source>
</evidence>
<dbReference type="SUPFAM" id="SSF144074">
    <property type="entry name" value="E2F-DP heterodimerization region"/>
    <property type="match status" value="1"/>
</dbReference>
<evidence type="ECO:0000259" key="8">
    <source>
        <dbReference type="SMART" id="SM01372"/>
    </source>
</evidence>
<comment type="similarity">
    <text evidence="1 6">Belongs to the E2F/DP family.</text>
</comment>
<dbReference type="PANTHER" id="PTHR12081">
    <property type="entry name" value="TRANSCRIPTION FACTOR E2F"/>
    <property type="match status" value="1"/>
</dbReference>
<keyword evidence="4 6" id="KW-0804">Transcription</keyword>
<dbReference type="InterPro" id="IPR036388">
    <property type="entry name" value="WH-like_DNA-bd_sf"/>
</dbReference>
<feature type="compositionally biased region" description="Basic and acidic residues" evidence="7">
    <location>
        <begin position="354"/>
        <end position="379"/>
    </location>
</feature>
<evidence type="ECO:0000256" key="4">
    <source>
        <dbReference type="ARBA" id="ARBA00023163"/>
    </source>
</evidence>
<keyword evidence="6" id="KW-0539">Nucleus</keyword>
<protein>
    <recommendedName>
        <fullName evidence="8">E2F/DP family winged-helix DNA-binding domain-containing protein</fullName>
    </recommendedName>
</protein>
<organism evidence="9 10">
    <name type="scientific">Sorghum bicolor</name>
    <name type="common">Sorghum</name>
    <name type="synonym">Sorghum vulgare</name>
    <dbReference type="NCBI Taxonomy" id="4558"/>
    <lineage>
        <taxon>Eukaryota</taxon>
        <taxon>Viridiplantae</taxon>
        <taxon>Streptophyta</taxon>
        <taxon>Embryophyta</taxon>
        <taxon>Tracheophyta</taxon>
        <taxon>Spermatophyta</taxon>
        <taxon>Magnoliopsida</taxon>
        <taxon>Liliopsida</taxon>
        <taxon>Poales</taxon>
        <taxon>Poaceae</taxon>
        <taxon>PACMAD clade</taxon>
        <taxon>Panicoideae</taxon>
        <taxon>Andropogonodae</taxon>
        <taxon>Andropogoneae</taxon>
        <taxon>Sorghinae</taxon>
        <taxon>Sorghum</taxon>
    </lineage>
</organism>
<evidence type="ECO:0000256" key="6">
    <source>
        <dbReference type="RuleBase" id="RU003796"/>
    </source>
</evidence>
<dbReference type="InterPro" id="IPR037241">
    <property type="entry name" value="E2F-DP_heterodim"/>
</dbReference>
<dbReference type="ExpressionAtlas" id="A0A1Z5RDH0">
    <property type="expression patterns" value="baseline and differential"/>
</dbReference>
<evidence type="ECO:0000313" key="10">
    <source>
        <dbReference type="Proteomes" id="UP000000768"/>
    </source>
</evidence>
<evidence type="ECO:0000256" key="2">
    <source>
        <dbReference type="ARBA" id="ARBA00023015"/>
    </source>
</evidence>
<dbReference type="InterPro" id="IPR015633">
    <property type="entry name" value="E2F"/>
</dbReference>
<keyword evidence="3 6" id="KW-0238">DNA-binding</keyword>
<dbReference type="PANTHER" id="PTHR12081:SF82">
    <property type="entry name" value="E2F_DP FAMILY WINGED-HELIX DNA-BINDING DOMAIN-CONTAINING PROTEIN"/>
    <property type="match status" value="1"/>
</dbReference>
<dbReference type="Gene3D" id="1.10.10.10">
    <property type="entry name" value="Winged helix-like DNA-binding domain superfamily/Winged helix DNA-binding domain"/>
    <property type="match status" value="1"/>
</dbReference>
<dbReference type="GO" id="GO:0000978">
    <property type="term" value="F:RNA polymerase II cis-regulatory region sequence-specific DNA binding"/>
    <property type="evidence" value="ECO:0000318"/>
    <property type="project" value="GO_Central"/>
</dbReference>
<dbReference type="Proteomes" id="UP000000768">
    <property type="component" value="Chromosome 6"/>
</dbReference>
<feature type="region of interest" description="Disordered" evidence="7">
    <location>
        <begin position="118"/>
        <end position="147"/>
    </location>
</feature>
<dbReference type="AlphaFoldDB" id="A0A1Z5RDH0"/>
<dbReference type="SUPFAM" id="SSF46785">
    <property type="entry name" value="Winged helix' DNA-binding domain"/>
    <property type="match status" value="1"/>
</dbReference>
<reference evidence="10" key="2">
    <citation type="journal article" date="2018" name="Plant J.">
        <title>The Sorghum bicolor reference genome: improved assembly, gene annotations, a transcriptome atlas, and signatures of genome organization.</title>
        <authorList>
            <person name="McCormick R.F."/>
            <person name="Truong S.K."/>
            <person name="Sreedasyam A."/>
            <person name="Jenkins J."/>
            <person name="Shu S."/>
            <person name="Sims D."/>
            <person name="Kennedy M."/>
            <person name="Amirebrahimi M."/>
            <person name="Weers B.D."/>
            <person name="McKinley B."/>
            <person name="Mattison A."/>
            <person name="Morishige D.T."/>
            <person name="Grimwood J."/>
            <person name="Schmutz J."/>
            <person name="Mullet J.E."/>
        </authorList>
    </citation>
    <scope>NUCLEOTIDE SEQUENCE [LARGE SCALE GENOMIC DNA]</scope>
    <source>
        <strain evidence="10">cv. BTx623</strain>
    </source>
</reference>
<feature type="region of interest" description="Disordered" evidence="7">
    <location>
        <begin position="32"/>
        <end position="51"/>
    </location>
</feature>
<dbReference type="EMBL" id="CM000765">
    <property type="protein sequence ID" value="OQU81541.1"/>
    <property type="molecule type" value="Genomic_DNA"/>
</dbReference>
<evidence type="ECO:0000256" key="1">
    <source>
        <dbReference type="ARBA" id="ARBA00010940"/>
    </source>
</evidence>
<keyword evidence="5" id="KW-0131">Cell cycle</keyword>
<dbReference type="GO" id="GO:0000981">
    <property type="term" value="F:DNA-binding transcription factor activity, RNA polymerase II-specific"/>
    <property type="evidence" value="ECO:0000318"/>
    <property type="project" value="GO_Central"/>
</dbReference>
<keyword evidence="2 6" id="KW-0805">Transcription regulation</keyword>